<dbReference type="Proteomes" id="UP001597295">
    <property type="component" value="Unassembled WGS sequence"/>
</dbReference>
<evidence type="ECO:0000313" key="2">
    <source>
        <dbReference type="EMBL" id="MFD2263241.1"/>
    </source>
</evidence>
<keyword evidence="3" id="KW-1185">Reference proteome</keyword>
<organism evidence="2 3">
    <name type="scientific">Lacibacterium aquatile</name>
    <dbReference type="NCBI Taxonomy" id="1168082"/>
    <lineage>
        <taxon>Bacteria</taxon>
        <taxon>Pseudomonadati</taxon>
        <taxon>Pseudomonadota</taxon>
        <taxon>Alphaproteobacteria</taxon>
        <taxon>Rhodospirillales</taxon>
        <taxon>Rhodospirillaceae</taxon>
    </lineage>
</organism>
<dbReference type="RefSeq" id="WP_379876221.1">
    <property type="nucleotide sequence ID" value="NZ_JBHUIP010000009.1"/>
</dbReference>
<proteinExistence type="predicted"/>
<gene>
    <name evidence="2" type="ORF">ACFSM5_10110</name>
</gene>
<reference evidence="3" key="1">
    <citation type="journal article" date="2019" name="Int. J. Syst. Evol. Microbiol.">
        <title>The Global Catalogue of Microorganisms (GCM) 10K type strain sequencing project: providing services to taxonomists for standard genome sequencing and annotation.</title>
        <authorList>
            <consortium name="The Broad Institute Genomics Platform"/>
            <consortium name="The Broad Institute Genome Sequencing Center for Infectious Disease"/>
            <person name="Wu L."/>
            <person name="Ma J."/>
        </authorList>
    </citation>
    <scope>NUCLEOTIDE SEQUENCE [LARGE SCALE GENOMIC DNA]</scope>
    <source>
        <strain evidence="3">CGMCC 1.19062</strain>
    </source>
</reference>
<feature type="signal peptide" evidence="1">
    <location>
        <begin position="1"/>
        <end position="22"/>
    </location>
</feature>
<comment type="caution">
    <text evidence="2">The sequence shown here is derived from an EMBL/GenBank/DDBJ whole genome shotgun (WGS) entry which is preliminary data.</text>
</comment>
<protein>
    <submittedName>
        <fullName evidence="2">Uncharacterized protein</fullName>
    </submittedName>
</protein>
<evidence type="ECO:0000256" key="1">
    <source>
        <dbReference type="SAM" id="SignalP"/>
    </source>
</evidence>
<sequence length="96" mass="10023">MLRQNLLLAAFGAAVLASTAFAQGHKPKCGEETIGSVWMDSDRVLHAMMTACSPDGTAIGDTAVDYKKGDPGYDDLLQKVGGLTPGQSKTIPAKKS</sequence>
<keyword evidence="1" id="KW-0732">Signal</keyword>
<accession>A0ABW5DUS0</accession>
<feature type="chain" id="PRO_5046165733" evidence="1">
    <location>
        <begin position="23"/>
        <end position="96"/>
    </location>
</feature>
<dbReference type="EMBL" id="JBHUIP010000009">
    <property type="protein sequence ID" value="MFD2263241.1"/>
    <property type="molecule type" value="Genomic_DNA"/>
</dbReference>
<evidence type="ECO:0000313" key="3">
    <source>
        <dbReference type="Proteomes" id="UP001597295"/>
    </source>
</evidence>
<name>A0ABW5DUS0_9PROT</name>